<dbReference type="GO" id="GO:0004519">
    <property type="term" value="F:endonuclease activity"/>
    <property type="evidence" value="ECO:0007669"/>
    <property type="project" value="InterPro"/>
</dbReference>
<dbReference type="Gene3D" id="3.40.1350.10">
    <property type="match status" value="1"/>
</dbReference>
<dbReference type="GO" id="GO:0003677">
    <property type="term" value="F:DNA binding"/>
    <property type="evidence" value="ECO:0007669"/>
    <property type="project" value="InterPro"/>
</dbReference>
<keyword evidence="2" id="KW-1133">Transmembrane helix</keyword>
<dbReference type="Pfam" id="PF04471">
    <property type="entry name" value="Mrr_cat"/>
    <property type="match status" value="1"/>
</dbReference>
<feature type="region of interest" description="Disordered" evidence="1">
    <location>
        <begin position="37"/>
        <end position="56"/>
    </location>
</feature>
<dbReference type="EMBL" id="UGJE01000002">
    <property type="protein sequence ID" value="STQ85881.1"/>
    <property type="molecule type" value="Genomic_DNA"/>
</dbReference>
<reference evidence="4 7" key="2">
    <citation type="submission" date="2018-06" db="EMBL/GenBank/DDBJ databases">
        <authorList>
            <consortium name="Pathogen Informatics"/>
            <person name="Doyle S."/>
        </authorList>
    </citation>
    <scope>NUCLEOTIDE SEQUENCE [LARGE SCALE GENOMIC DNA]</scope>
    <source>
        <strain evidence="4 7">NCTC12714</strain>
    </source>
</reference>
<evidence type="ECO:0000313" key="5">
    <source>
        <dbReference type="EMBL" id="TLD99548.1"/>
    </source>
</evidence>
<dbReference type="Proteomes" id="UP000029922">
    <property type="component" value="Unassembled WGS sequence"/>
</dbReference>
<dbReference type="GO" id="GO:0009307">
    <property type="term" value="P:DNA restriction-modification system"/>
    <property type="evidence" value="ECO:0007669"/>
    <property type="project" value="InterPro"/>
</dbReference>
<sequence length="210" mass="24965">MEDNIQISEVFLIIIVLLFFFIFIKIVSVWSKNHKPFDSKNKDSNEEDFKQYAQDSKQDVGINAKQDYKSYEDSHANISKKDNESRKKAYYKEKGDKYEIQIGRLFQGQGYKVYFKGINEGRRDNGIDLIAYNGKEVALIQCKNWERTQVKHEHLRIFMGDCSSYLEKNLNKFKNKDVRRIFVTSCKNQDYALQRYIEENEVEYIVIPYS</sequence>
<reference evidence="5 6" key="1">
    <citation type="journal article" date="2014" name="Genome Announc.">
        <title>Draft genome sequences of eight enterohepatic helicobacter species isolated from both laboratory and wild rodents.</title>
        <authorList>
            <person name="Sheh A."/>
            <person name="Shen Z."/>
            <person name="Fox J.G."/>
        </authorList>
    </citation>
    <scope>NUCLEOTIDE SEQUENCE [LARGE SCALE GENOMIC DNA]</scope>
    <source>
        <strain evidence="5 6">ST1</strain>
    </source>
</reference>
<dbReference type="OrthoDB" id="5363706at2"/>
<feature type="transmembrane region" description="Helical" evidence="2">
    <location>
        <begin position="12"/>
        <end position="30"/>
    </location>
</feature>
<feature type="domain" description="Restriction endonuclease type IV Mrr" evidence="3">
    <location>
        <begin position="94"/>
        <end position="165"/>
    </location>
</feature>
<evidence type="ECO:0000313" key="7">
    <source>
        <dbReference type="Proteomes" id="UP000255139"/>
    </source>
</evidence>
<keyword evidence="7" id="KW-1185">Reference proteome</keyword>
<evidence type="ECO:0000313" key="6">
    <source>
        <dbReference type="Proteomes" id="UP000029922"/>
    </source>
</evidence>
<keyword evidence="2" id="KW-0472">Membrane</keyword>
<dbReference type="EMBL" id="JRPD02000017">
    <property type="protein sequence ID" value="TLD99548.1"/>
    <property type="molecule type" value="Genomic_DNA"/>
</dbReference>
<protein>
    <recommendedName>
        <fullName evidence="3">Restriction endonuclease type IV Mrr domain-containing protein</fullName>
    </recommendedName>
</protein>
<dbReference type="Proteomes" id="UP000255139">
    <property type="component" value="Unassembled WGS sequence"/>
</dbReference>
<dbReference type="RefSeq" id="WP_081955618.1">
    <property type="nucleotide sequence ID" value="NZ_FZML01000005.1"/>
</dbReference>
<evidence type="ECO:0000313" key="4">
    <source>
        <dbReference type="EMBL" id="STQ85881.1"/>
    </source>
</evidence>
<accession>A0A377PUB5</accession>
<name>A0A377PUB5_9HELI</name>
<organism evidence="4 7">
    <name type="scientific">Helicobacter muridarum</name>
    <dbReference type="NCBI Taxonomy" id="216"/>
    <lineage>
        <taxon>Bacteria</taxon>
        <taxon>Pseudomonadati</taxon>
        <taxon>Campylobacterota</taxon>
        <taxon>Epsilonproteobacteria</taxon>
        <taxon>Campylobacterales</taxon>
        <taxon>Helicobacteraceae</taxon>
        <taxon>Helicobacter</taxon>
    </lineage>
</organism>
<feature type="compositionally biased region" description="Basic and acidic residues" evidence="1">
    <location>
        <begin position="37"/>
        <end position="50"/>
    </location>
</feature>
<keyword evidence="2" id="KW-0812">Transmembrane</keyword>
<dbReference type="SUPFAM" id="SSF52980">
    <property type="entry name" value="Restriction endonuclease-like"/>
    <property type="match status" value="1"/>
</dbReference>
<evidence type="ECO:0000256" key="2">
    <source>
        <dbReference type="SAM" id="Phobius"/>
    </source>
</evidence>
<dbReference type="AlphaFoldDB" id="A0A377PUB5"/>
<evidence type="ECO:0000256" key="1">
    <source>
        <dbReference type="SAM" id="MobiDB-lite"/>
    </source>
</evidence>
<dbReference type="InterPro" id="IPR011856">
    <property type="entry name" value="tRNA_endonuc-like_dom_sf"/>
</dbReference>
<dbReference type="InterPro" id="IPR007560">
    <property type="entry name" value="Restrct_endonuc_IV_Mrr"/>
</dbReference>
<proteinExistence type="predicted"/>
<gene>
    <name evidence="5" type="ORF">LS73_007140</name>
    <name evidence="4" type="ORF">NCTC12714_00670</name>
</gene>
<evidence type="ECO:0000259" key="3">
    <source>
        <dbReference type="Pfam" id="PF04471"/>
    </source>
</evidence>
<dbReference type="InterPro" id="IPR011335">
    <property type="entry name" value="Restrct_endonuc-II-like"/>
</dbReference>